<dbReference type="CDD" id="cd01087">
    <property type="entry name" value="Prolidase"/>
    <property type="match status" value="1"/>
</dbReference>
<protein>
    <recommendedName>
        <fullName evidence="4">Xaa-Pro aminopeptidase</fullName>
        <ecNumber evidence="4">3.4.11.9</ecNumber>
    </recommendedName>
</protein>
<dbReference type="SUPFAM" id="SSF53092">
    <property type="entry name" value="Creatinase/prolidase N-terminal domain"/>
    <property type="match status" value="1"/>
</dbReference>
<name>T0CSU9_ALIAG</name>
<evidence type="ECO:0000256" key="3">
    <source>
        <dbReference type="ARBA" id="ARBA00008766"/>
    </source>
</evidence>
<dbReference type="InterPro" id="IPR052433">
    <property type="entry name" value="X-Pro_dipept-like"/>
</dbReference>
<dbReference type="GO" id="GO:0006508">
    <property type="term" value="P:proteolysis"/>
    <property type="evidence" value="ECO:0007669"/>
    <property type="project" value="TreeGrafter"/>
</dbReference>
<dbReference type="InterPro" id="IPR036005">
    <property type="entry name" value="Creatinase/aminopeptidase-like"/>
</dbReference>
<keyword evidence="7" id="KW-0464">Manganese</keyword>
<comment type="similarity">
    <text evidence="3">Belongs to the peptidase M24B family.</text>
</comment>
<proteinExistence type="inferred from homology"/>
<evidence type="ECO:0000256" key="6">
    <source>
        <dbReference type="ARBA" id="ARBA00022801"/>
    </source>
</evidence>
<dbReference type="Pfam" id="PF05195">
    <property type="entry name" value="AMP_N"/>
    <property type="match status" value="1"/>
</dbReference>
<dbReference type="EC" id="3.4.11.9" evidence="4"/>
<accession>T0CSU9</accession>
<dbReference type="Proteomes" id="UP000829401">
    <property type="component" value="Chromosome"/>
</dbReference>
<evidence type="ECO:0000256" key="4">
    <source>
        <dbReference type="ARBA" id="ARBA00012574"/>
    </source>
</evidence>
<dbReference type="AlphaFoldDB" id="T0CSU9"/>
<dbReference type="InterPro" id="IPR029149">
    <property type="entry name" value="Creatin/AminoP/Spt16_N"/>
</dbReference>
<gene>
    <name evidence="9" type="ORF">K1I37_02650</name>
</gene>
<dbReference type="PANTHER" id="PTHR43226">
    <property type="entry name" value="XAA-PRO AMINOPEPTIDASE 3"/>
    <property type="match status" value="1"/>
</dbReference>
<feature type="domain" description="Aminopeptidase P N-terminal" evidence="8">
    <location>
        <begin position="2"/>
        <end position="138"/>
    </location>
</feature>
<organism evidence="9 10">
    <name type="scientific">Alicyclobacillus acidoterrestris (strain ATCC 49025 / DSM 3922 / CIP 106132 / NCIMB 13137 / GD3B)</name>
    <dbReference type="NCBI Taxonomy" id="1356854"/>
    <lineage>
        <taxon>Bacteria</taxon>
        <taxon>Bacillati</taxon>
        <taxon>Bacillota</taxon>
        <taxon>Bacilli</taxon>
        <taxon>Bacillales</taxon>
        <taxon>Alicyclobacillaceae</taxon>
        <taxon>Alicyclobacillus</taxon>
    </lineage>
</organism>
<dbReference type="EMBL" id="CP080467">
    <property type="protein sequence ID" value="UNO49469.1"/>
    <property type="molecule type" value="Genomic_DNA"/>
</dbReference>
<dbReference type="Gene3D" id="3.40.350.10">
    <property type="entry name" value="Creatinase/prolidase N-terminal domain"/>
    <property type="match status" value="1"/>
</dbReference>
<dbReference type="GO" id="GO:0030145">
    <property type="term" value="F:manganese ion binding"/>
    <property type="evidence" value="ECO:0007669"/>
    <property type="project" value="InterPro"/>
</dbReference>
<comment type="catalytic activity">
    <reaction evidence="1">
        <text>Release of any N-terminal amino acid, including proline, that is linked to proline, even from a dipeptide or tripeptide.</text>
        <dbReference type="EC" id="3.4.11.9"/>
    </reaction>
</comment>
<dbReference type="RefSeq" id="WP_021298125.1">
    <property type="nucleotide sequence ID" value="NZ_AURB01000175.1"/>
</dbReference>
<dbReference type="OrthoDB" id="9806388at2"/>
<keyword evidence="10" id="KW-1185">Reference proteome</keyword>
<dbReference type="STRING" id="1356854.N007_01685"/>
<keyword evidence="6" id="KW-0378">Hydrolase</keyword>
<dbReference type="PANTHER" id="PTHR43226:SF4">
    <property type="entry name" value="XAA-PRO AMINOPEPTIDASE 3"/>
    <property type="match status" value="1"/>
</dbReference>
<dbReference type="Pfam" id="PF00557">
    <property type="entry name" value="Peptidase_M24"/>
    <property type="match status" value="1"/>
</dbReference>
<dbReference type="GO" id="GO:0005829">
    <property type="term" value="C:cytosol"/>
    <property type="evidence" value="ECO:0007669"/>
    <property type="project" value="TreeGrafter"/>
</dbReference>
<dbReference type="KEGG" id="aaco:K1I37_02650"/>
<dbReference type="Gene3D" id="3.90.230.10">
    <property type="entry name" value="Creatinase/methionine aminopeptidase superfamily"/>
    <property type="match status" value="1"/>
</dbReference>
<dbReference type="InterPro" id="IPR000994">
    <property type="entry name" value="Pept_M24"/>
</dbReference>
<evidence type="ECO:0000256" key="2">
    <source>
        <dbReference type="ARBA" id="ARBA00001936"/>
    </source>
</evidence>
<dbReference type="SUPFAM" id="SSF55920">
    <property type="entry name" value="Creatinase/aminopeptidase"/>
    <property type="match status" value="1"/>
</dbReference>
<evidence type="ECO:0000313" key="9">
    <source>
        <dbReference type="EMBL" id="UNO49469.1"/>
    </source>
</evidence>
<accession>A0A9E6ZPJ3</accession>
<evidence type="ECO:0000256" key="5">
    <source>
        <dbReference type="ARBA" id="ARBA00022723"/>
    </source>
</evidence>
<keyword evidence="5" id="KW-0479">Metal-binding</keyword>
<evidence type="ECO:0000313" key="10">
    <source>
        <dbReference type="Proteomes" id="UP000829401"/>
    </source>
</evidence>
<dbReference type="eggNOG" id="COG0006">
    <property type="taxonomic scope" value="Bacteria"/>
</dbReference>
<evidence type="ECO:0000259" key="8">
    <source>
        <dbReference type="SMART" id="SM01011"/>
    </source>
</evidence>
<evidence type="ECO:0000256" key="7">
    <source>
        <dbReference type="ARBA" id="ARBA00023211"/>
    </source>
</evidence>
<keyword evidence="9" id="KW-0031">Aminopeptidase</keyword>
<dbReference type="GO" id="GO:0070006">
    <property type="term" value="F:metalloaminopeptidase activity"/>
    <property type="evidence" value="ECO:0007669"/>
    <property type="project" value="InterPro"/>
</dbReference>
<dbReference type="SMART" id="SM01011">
    <property type="entry name" value="AMP_N"/>
    <property type="match status" value="1"/>
</dbReference>
<evidence type="ECO:0000256" key="1">
    <source>
        <dbReference type="ARBA" id="ARBA00001424"/>
    </source>
</evidence>
<reference evidence="10" key="1">
    <citation type="journal article" date="2022" name="G3 (Bethesda)">
        <title>Unveiling the complete genome sequence of Alicyclobacillus acidoterrestris DSM 3922T, a taint-producing strain.</title>
        <authorList>
            <person name="Leonardo I.C."/>
            <person name="Barreto Crespo M.T."/>
            <person name="Gaspar F.B."/>
        </authorList>
    </citation>
    <scope>NUCLEOTIDE SEQUENCE [LARGE SCALE GENOMIC DNA]</scope>
    <source>
        <strain evidence="10">DSM 3922</strain>
    </source>
</reference>
<dbReference type="InterPro" id="IPR007865">
    <property type="entry name" value="Aminopep_P_N"/>
</dbReference>
<comment type="cofactor">
    <cofactor evidence="2">
        <name>Mn(2+)</name>
        <dbReference type="ChEBI" id="CHEBI:29035"/>
    </cofactor>
</comment>
<sequence>MFDANVFEGRRERIAEQMADRSLAVLFSGRAPHKSRDAVYPFHANRNFYYLTGIDREHAALILQKKDGAVSATLFTEHVDETQEKWTGKRMRDDEAQMRSGIADIRDISQVESTFGALLSDADYDAVYLDLQQNDWNQTETVAHQFAREISARYPGLDIRNIHADICRLRAVKDKAEVNAIREAIRVTKLGIENMMAHAHGDINEYELQAFFDFTLRSNGISEHAFPSIIAGGERATILHYEENDQRVADGDLVLIDLGAAYLHYSADISRTFPVNGRFTPRQRELYEIVLTALEETIAAVKPGMTYPELNEVTKATLTRECKRIGLIQSDEEISKYYYHSVSHPLGLDTHDVHGRGFPIEVGSVITIEPGLYVAEEGIGIRIEDDILVTESGTENLSADILKTVDEIEAFMANRAHK</sequence>
<keyword evidence="9" id="KW-0645">Protease</keyword>